<organism evidence="1 2">
    <name type="scientific">Candidatus Jettenia ecosi</name>
    <dbReference type="NCBI Taxonomy" id="2494326"/>
    <lineage>
        <taxon>Bacteria</taxon>
        <taxon>Pseudomonadati</taxon>
        <taxon>Planctomycetota</taxon>
        <taxon>Candidatus Brocadiia</taxon>
        <taxon>Candidatus Brocadiales</taxon>
        <taxon>Candidatus Brocadiaceae</taxon>
        <taxon>Candidatus Jettenia</taxon>
    </lineage>
</organism>
<evidence type="ECO:0000313" key="2">
    <source>
        <dbReference type="Proteomes" id="UP000319783"/>
    </source>
</evidence>
<proteinExistence type="predicted"/>
<comment type="caution">
    <text evidence="1">The sequence shown here is derived from an EMBL/GenBank/DDBJ whole genome shotgun (WGS) entry which is preliminary data.</text>
</comment>
<gene>
    <name evidence="1" type="ORF">JETT_3194</name>
</gene>
<evidence type="ECO:0000313" key="1">
    <source>
        <dbReference type="EMBL" id="TLD40557.1"/>
    </source>
</evidence>
<protein>
    <submittedName>
        <fullName evidence="1">Uncharacterized protein</fullName>
    </submittedName>
</protein>
<dbReference type="Proteomes" id="UP000319783">
    <property type="component" value="Unassembled WGS sequence"/>
</dbReference>
<accession>A0A533Q7F4</accession>
<sequence length="71" mass="8569">MKEIEKMPDEKIQELLDFICFLKVKDFIDPEQMYFWTKQWQDMEKEAEVDKEKGNIIGDGTVKDLLEKLKK</sequence>
<dbReference type="EMBL" id="SULG01000094">
    <property type="protein sequence ID" value="TLD40557.1"/>
    <property type="molecule type" value="Genomic_DNA"/>
</dbReference>
<name>A0A533Q7F4_9BACT</name>
<reference evidence="1 2" key="1">
    <citation type="submission" date="2019-04" db="EMBL/GenBank/DDBJ databases">
        <title>Genome of a novel bacterium Candidatus Jettenia ecosi reconstructed from metagenome of an anammox bioreactor.</title>
        <authorList>
            <person name="Mardanov A.V."/>
            <person name="Beletsky A.V."/>
            <person name="Ravin N.V."/>
            <person name="Botchkova E.A."/>
            <person name="Litti Y.V."/>
            <person name="Nozhevnikova A.N."/>
        </authorList>
    </citation>
    <scope>NUCLEOTIDE SEQUENCE [LARGE SCALE GENOMIC DNA]</scope>
    <source>
        <strain evidence="1">J2</strain>
    </source>
</reference>
<dbReference type="AlphaFoldDB" id="A0A533Q7F4"/>